<organism evidence="2 3">
    <name type="scientific">Snuella lapsa</name>
    <dbReference type="NCBI Taxonomy" id="870481"/>
    <lineage>
        <taxon>Bacteria</taxon>
        <taxon>Pseudomonadati</taxon>
        <taxon>Bacteroidota</taxon>
        <taxon>Flavobacteriia</taxon>
        <taxon>Flavobacteriales</taxon>
        <taxon>Flavobacteriaceae</taxon>
        <taxon>Snuella</taxon>
    </lineage>
</organism>
<dbReference type="InterPro" id="IPR053170">
    <property type="entry name" value="Transcription_regulator"/>
</dbReference>
<dbReference type="GO" id="GO:0016787">
    <property type="term" value="F:hydrolase activity"/>
    <property type="evidence" value="ECO:0007669"/>
    <property type="project" value="UniProtKB-KW"/>
</dbReference>
<dbReference type="PANTHER" id="PTHR40031">
    <property type="entry name" value="HYPOTHETICAL MEMBRANE SPANNING PROTEIN"/>
    <property type="match status" value="1"/>
</dbReference>
<keyword evidence="1" id="KW-0472">Membrane</keyword>
<feature type="transmembrane region" description="Helical" evidence="1">
    <location>
        <begin position="178"/>
        <end position="200"/>
    </location>
</feature>
<name>A0ABP6WRX4_9FLAO</name>
<evidence type="ECO:0000256" key="1">
    <source>
        <dbReference type="SAM" id="Phobius"/>
    </source>
</evidence>
<dbReference type="InterPro" id="IPR007404">
    <property type="entry name" value="YdjM-like"/>
</dbReference>
<keyword evidence="1" id="KW-0812">Transmembrane</keyword>
<evidence type="ECO:0000313" key="3">
    <source>
        <dbReference type="Proteomes" id="UP001500954"/>
    </source>
</evidence>
<keyword evidence="3" id="KW-1185">Reference proteome</keyword>
<proteinExistence type="predicted"/>
<dbReference type="EMBL" id="BAABCY010000007">
    <property type="protein sequence ID" value="GAA3554193.1"/>
    <property type="molecule type" value="Genomic_DNA"/>
</dbReference>
<feature type="transmembrane region" description="Helical" evidence="1">
    <location>
        <begin position="73"/>
        <end position="91"/>
    </location>
</feature>
<keyword evidence="2" id="KW-0378">Hydrolase</keyword>
<accession>A0ABP6WRX4</accession>
<feature type="transmembrane region" description="Helical" evidence="1">
    <location>
        <begin position="143"/>
        <end position="169"/>
    </location>
</feature>
<dbReference type="Pfam" id="PF04307">
    <property type="entry name" value="YdjM"/>
    <property type="match status" value="1"/>
</dbReference>
<dbReference type="Proteomes" id="UP001500954">
    <property type="component" value="Unassembled WGS sequence"/>
</dbReference>
<feature type="transmembrane region" description="Helical" evidence="1">
    <location>
        <begin position="111"/>
        <end position="131"/>
    </location>
</feature>
<reference evidence="3" key="1">
    <citation type="journal article" date="2019" name="Int. J. Syst. Evol. Microbiol.">
        <title>The Global Catalogue of Microorganisms (GCM) 10K type strain sequencing project: providing services to taxonomists for standard genome sequencing and annotation.</title>
        <authorList>
            <consortium name="The Broad Institute Genomics Platform"/>
            <consortium name="The Broad Institute Genome Sequencing Center for Infectious Disease"/>
            <person name="Wu L."/>
            <person name="Ma J."/>
        </authorList>
    </citation>
    <scope>NUCLEOTIDE SEQUENCE [LARGE SCALE GENOMIC DNA]</scope>
    <source>
        <strain evidence="3">JCM 17111</strain>
    </source>
</reference>
<gene>
    <name evidence="2" type="ORF">GCM10022395_02210</name>
</gene>
<comment type="caution">
    <text evidence="2">The sequence shown here is derived from an EMBL/GenBank/DDBJ whole genome shotgun (WGS) entry which is preliminary data.</text>
</comment>
<sequence>MTCVHLYFILIEIMDSLTQIVLGAACGEAVLGKKIGNKALLFGAIGGTVPDLDVYVGNLLYGNAIDAMLFHRGFMHSVLFSVVGAFGFGWLAHKFYNSGRRLNTTTQKDWIWMCFLALFTHIVLDCFTPYGTQMFVPFSESRIAFNNIAVVDPVYTLPFLVCTIVLMFFKRNSNRRGVWLKLGVGISTVYMVLTLCNKLYVNFIFKQSLIENNIPFSRYSTQPAIFNNVLWYGIAETDTTYAMANYSLLDTKNRFLDFKYLPKQRAIQVARYKDLKRLVKFSNGYYSIYKVGEKTYQYNDYRYPLLDSNDPNSSVFSLQLFEENNRFNMKPFEPKFDNFKVIMLKLWQRIKGI</sequence>
<evidence type="ECO:0000313" key="2">
    <source>
        <dbReference type="EMBL" id="GAA3554193.1"/>
    </source>
</evidence>
<dbReference type="PANTHER" id="PTHR40031:SF1">
    <property type="entry name" value="MEMBRANE-BOUND METAL-DEPENDENT HYDROLASE"/>
    <property type="match status" value="1"/>
</dbReference>
<protein>
    <submittedName>
        <fullName evidence="2">Metal-dependent hydrolase</fullName>
    </submittedName>
</protein>
<keyword evidence="1" id="KW-1133">Transmembrane helix</keyword>